<name>A0A2P4X7H8_9STRA</name>
<comment type="caution">
    <text evidence="3">The sequence shown here is derived from an EMBL/GenBank/DDBJ whole genome shotgun (WGS) entry which is preliminary data.</text>
</comment>
<feature type="region of interest" description="Disordered" evidence="1">
    <location>
        <begin position="223"/>
        <end position="247"/>
    </location>
</feature>
<gene>
    <name evidence="3" type="ORF">PHPALM_29466</name>
</gene>
<accession>A0A2P4X7H8</accession>
<evidence type="ECO:0000259" key="2">
    <source>
        <dbReference type="Pfam" id="PF05699"/>
    </source>
</evidence>
<feature type="domain" description="HAT C-terminal dimerisation" evidence="2">
    <location>
        <begin position="149"/>
        <end position="218"/>
    </location>
</feature>
<evidence type="ECO:0000313" key="4">
    <source>
        <dbReference type="Proteomes" id="UP000237271"/>
    </source>
</evidence>
<keyword evidence="4" id="KW-1185">Reference proteome</keyword>
<dbReference type="EMBL" id="NCKW01015949">
    <property type="protein sequence ID" value="POM61502.1"/>
    <property type="molecule type" value="Genomic_DNA"/>
</dbReference>
<dbReference type="Pfam" id="PF05699">
    <property type="entry name" value="Dimer_Tnp_hAT"/>
    <property type="match status" value="1"/>
</dbReference>
<dbReference type="InterPro" id="IPR008906">
    <property type="entry name" value="HATC_C_dom"/>
</dbReference>
<evidence type="ECO:0000256" key="1">
    <source>
        <dbReference type="SAM" id="MobiDB-lite"/>
    </source>
</evidence>
<feature type="compositionally biased region" description="Polar residues" evidence="1">
    <location>
        <begin position="234"/>
        <end position="247"/>
    </location>
</feature>
<dbReference type="PANTHER" id="PTHR47611:SF3">
    <property type="entry name" value="HAT C-TERMINAL DIMERISATION DOMAIN-CONTAINING PROTEIN"/>
    <property type="match status" value="1"/>
</dbReference>
<reference evidence="3 4" key="1">
    <citation type="journal article" date="2017" name="Genome Biol. Evol.">
        <title>Phytophthora megakarya and P. palmivora, closely related causal agents of cacao black pod rot, underwent increases in genome sizes and gene numbers by different mechanisms.</title>
        <authorList>
            <person name="Ali S.S."/>
            <person name="Shao J."/>
            <person name="Lary D.J."/>
            <person name="Kronmiller B."/>
            <person name="Shen D."/>
            <person name="Strem M.D."/>
            <person name="Amoako-Attah I."/>
            <person name="Akrofi A.Y."/>
            <person name="Begoude B.A."/>
            <person name="Ten Hoopen G.M."/>
            <person name="Coulibaly K."/>
            <person name="Kebe B.I."/>
            <person name="Melnick R.L."/>
            <person name="Guiltinan M.J."/>
            <person name="Tyler B.M."/>
            <person name="Meinhardt L.W."/>
            <person name="Bailey B.A."/>
        </authorList>
    </citation>
    <scope>NUCLEOTIDE SEQUENCE [LARGE SCALE GENOMIC DNA]</scope>
    <source>
        <strain evidence="4">sbr112.9</strain>
    </source>
</reference>
<evidence type="ECO:0000313" key="3">
    <source>
        <dbReference type="EMBL" id="POM61502.1"/>
    </source>
</evidence>
<dbReference type="InterPro" id="IPR012337">
    <property type="entry name" value="RNaseH-like_sf"/>
</dbReference>
<dbReference type="OrthoDB" id="128003at2759"/>
<dbReference type="SUPFAM" id="SSF53098">
    <property type="entry name" value="Ribonuclease H-like"/>
    <property type="match status" value="1"/>
</dbReference>
<protein>
    <recommendedName>
        <fullName evidence="2">HAT C-terminal dimerisation domain-containing protein</fullName>
    </recommendedName>
</protein>
<dbReference type="PANTHER" id="PTHR47611">
    <property type="entry name" value="HAT DIMERISATION DOMAIN, C-TERMINAL"/>
    <property type="match status" value="1"/>
</dbReference>
<dbReference type="GO" id="GO:0046983">
    <property type="term" value="F:protein dimerization activity"/>
    <property type="evidence" value="ECO:0007669"/>
    <property type="project" value="InterPro"/>
</dbReference>
<proteinExistence type="predicted"/>
<sequence>MWFHIQCLDKLLVNFDGMTKLLSGEIYATMPLILPSIRLLEARLQNKKIFAQIANGHQGEPCYDGTLVRMHLVRRLFLVLLRKLFGNVSDDIKSCCLLGPQFAHGNYLTSAGRVSAEQFLVNESMRHAGVEVAEYDPNSIREKSKPKNQTKLENPLKWWKSNDSDFPLITPVVRKYFGVVATSVLSERCFSCAGNTITARRNKLTGENVRDIIFLHNNSVDEVDEVPSNGKRGPTNTKNPSLITPRT</sequence>
<dbReference type="Proteomes" id="UP000237271">
    <property type="component" value="Unassembled WGS sequence"/>
</dbReference>
<dbReference type="AlphaFoldDB" id="A0A2P4X7H8"/>
<organism evidence="3 4">
    <name type="scientific">Phytophthora palmivora</name>
    <dbReference type="NCBI Taxonomy" id="4796"/>
    <lineage>
        <taxon>Eukaryota</taxon>
        <taxon>Sar</taxon>
        <taxon>Stramenopiles</taxon>
        <taxon>Oomycota</taxon>
        <taxon>Peronosporomycetes</taxon>
        <taxon>Peronosporales</taxon>
        <taxon>Peronosporaceae</taxon>
        <taxon>Phytophthora</taxon>
    </lineage>
</organism>